<keyword evidence="2" id="KW-0520">NAD</keyword>
<dbReference type="InterPro" id="IPR006140">
    <property type="entry name" value="D-isomer_DH_NAD-bd"/>
</dbReference>
<name>A0ABD5RP98_9EURY</name>
<gene>
    <name evidence="6" type="ORF">ACFPYI_12725</name>
</gene>
<organism evidence="6 7">
    <name type="scientific">Halomarina salina</name>
    <dbReference type="NCBI Taxonomy" id="1872699"/>
    <lineage>
        <taxon>Archaea</taxon>
        <taxon>Methanobacteriati</taxon>
        <taxon>Methanobacteriota</taxon>
        <taxon>Stenosarchaea group</taxon>
        <taxon>Halobacteria</taxon>
        <taxon>Halobacteriales</taxon>
        <taxon>Natronomonadaceae</taxon>
        <taxon>Halomarina</taxon>
    </lineage>
</organism>
<evidence type="ECO:0000256" key="2">
    <source>
        <dbReference type="ARBA" id="ARBA00023027"/>
    </source>
</evidence>
<dbReference type="EMBL" id="JBHSQH010000001">
    <property type="protein sequence ID" value="MFC5972197.1"/>
    <property type="molecule type" value="Genomic_DNA"/>
</dbReference>
<dbReference type="SUPFAM" id="SSF52283">
    <property type="entry name" value="Formate/glycerate dehydrogenase catalytic domain-like"/>
    <property type="match status" value="1"/>
</dbReference>
<evidence type="ECO:0000259" key="4">
    <source>
        <dbReference type="Pfam" id="PF00389"/>
    </source>
</evidence>
<keyword evidence="7" id="KW-1185">Reference proteome</keyword>
<reference evidence="6 7" key="1">
    <citation type="journal article" date="2019" name="Int. J. Syst. Evol. Microbiol.">
        <title>The Global Catalogue of Microorganisms (GCM) 10K type strain sequencing project: providing services to taxonomists for standard genome sequencing and annotation.</title>
        <authorList>
            <consortium name="The Broad Institute Genomics Platform"/>
            <consortium name="The Broad Institute Genome Sequencing Center for Infectious Disease"/>
            <person name="Wu L."/>
            <person name="Ma J."/>
        </authorList>
    </citation>
    <scope>NUCLEOTIDE SEQUENCE [LARGE SCALE GENOMIC DNA]</scope>
    <source>
        <strain evidence="6 7">CGMCC 1.12543</strain>
    </source>
</reference>
<evidence type="ECO:0000256" key="3">
    <source>
        <dbReference type="RuleBase" id="RU003719"/>
    </source>
</evidence>
<protein>
    <submittedName>
        <fullName evidence="6">D-2-hydroxyacid dehydrogenase</fullName>
    </submittedName>
</protein>
<accession>A0ABD5RP98</accession>
<feature type="domain" description="D-isomer specific 2-hydroxyacid dehydrogenase catalytic" evidence="4">
    <location>
        <begin position="7"/>
        <end position="307"/>
    </location>
</feature>
<dbReference type="CDD" id="cd05300">
    <property type="entry name" value="2-Hacid_dh_1"/>
    <property type="match status" value="1"/>
</dbReference>
<sequence length="317" mass="34379">MNRLLLTHTVSRSAADELREALAEALPAVTVEHPRTEDAFRESLRDAEAVVSARFPEELLDDAPELEWVQALSAGVDSYPRDALAERDVALTTLSGVHSEPVAEQVVGYLLAFERGLLTGMHQQHRTVWERYSGGELMKKTLGIVGLGAIGTRVTELADAFEMNLLGVKRDPSTNHGVVDECFGPDGLAEVCERSDYLLLACPLTDETRGLVGREELRLLGEDGVLVNVARGEVVDQDALVSALQYHVVGGAALDVFATEPLPADSPLWDLSNVILTPHMAGSSPKYMERAATIVAANYRTLYENGGTKAHLRNLAN</sequence>
<feature type="domain" description="D-isomer specific 2-hydroxyacid dehydrogenase NAD-binding" evidence="5">
    <location>
        <begin position="108"/>
        <end position="281"/>
    </location>
</feature>
<dbReference type="Pfam" id="PF00389">
    <property type="entry name" value="2-Hacid_dh"/>
    <property type="match status" value="1"/>
</dbReference>
<comment type="similarity">
    <text evidence="3">Belongs to the D-isomer specific 2-hydroxyacid dehydrogenase family.</text>
</comment>
<dbReference type="Proteomes" id="UP001596099">
    <property type="component" value="Unassembled WGS sequence"/>
</dbReference>
<evidence type="ECO:0000313" key="6">
    <source>
        <dbReference type="EMBL" id="MFC5972197.1"/>
    </source>
</evidence>
<keyword evidence="1 3" id="KW-0560">Oxidoreductase</keyword>
<dbReference type="InterPro" id="IPR006139">
    <property type="entry name" value="D-isomer_2_OHA_DH_cat_dom"/>
</dbReference>
<dbReference type="RefSeq" id="WP_247415290.1">
    <property type="nucleotide sequence ID" value="NZ_JALLGW010000001.1"/>
</dbReference>
<evidence type="ECO:0000259" key="5">
    <source>
        <dbReference type="Pfam" id="PF02826"/>
    </source>
</evidence>
<dbReference type="InterPro" id="IPR036291">
    <property type="entry name" value="NAD(P)-bd_dom_sf"/>
</dbReference>
<dbReference type="PANTHER" id="PTHR43333:SF1">
    <property type="entry name" value="D-ISOMER SPECIFIC 2-HYDROXYACID DEHYDROGENASE NAD-BINDING DOMAIN-CONTAINING PROTEIN"/>
    <property type="match status" value="1"/>
</dbReference>
<evidence type="ECO:0000313" key="7">
    <source>
        <dbReference type="Proteomes" id="UP001596099"/>
    </source>
</evidence>
<dbReference type="PANTHER" id="PTHR43333">
    <property type="entry name" value="2-HACID_DH_C DOMAIN-CONTAINING PROTEIN"/>
    <property type="match status" value="1"/>
</dbReference>
<evidence type="ECO:0000256" key="1">
    <source>
        <dbReference type="ARBA" id="ARBA00023002"/>
    </source>
</evidence>
<dbReference type="GO" id="GO:0016491">
    <property type="term" value="F:oxidoreductase activity"/>
    <property type="evidence" value="ECO:0007669"/>
    <property type="project" value="UniProtKB-KW"/>
</dbReference>
<dbReference type="AlphaFoldDB" id="A0ABD5RP98"/>
<proteinExistence type="inferred from homology"/>
<dbReference type="Pfam" id="PF02826">
    <property type="entry name" value="2-Hacid_dh_C"/>
    <property type="match status" value="1"/>
</dbReference>
<dbReference type="Gene3D" id="3.40.50.720">
    <property type="entry name" value="NAD(P)-binding Rossmann-like Domain"/>
    <property type="match status" value="2"/>
</dbReference>
<comment type="caution">
    <text evidence="6">The sequence shown here is derived from an EMBL/GenBank/DDBJ whole genome shotgun (WGS) entry which is preliminary data.</text>
</comment>
<dbReference type="SUPFAM" id="SSF51735">
    <property type="entry name" value="NAD(P)-binding Rossmann-fold domains"/>
    <property type="match status" value="1"/>
</dbReference>